<feature type="binding site" evidence="4">
    <location>
        <begin position="147"/>
        <end position="149"/>
    </location>
    <ligand>
        <name>FAD</name>
        <dbReference type="ChEBI" id="CHEBI:57692"/>
    </ligand>
</feature>
<dbReference type="AlphaFoldDB" id="A0A6N6WG46"/>
<dbReference type="InterPro" id="IPR009100">
    <property type="entry name" value="AcylCoA_DH/oxidase_NM_dom_sf"/>
</dbReference>
<evidence type="ECO:0000259" key="5">
    <source>
        <dbReference type="Pfam" id="PF03241"/>
    </source>
</evidence>
<evidence type="ECO:0000256" key="3">
    <source>
        <dbReference type="ARBA" id="ARBA00023002"/>
    </source>
</evidence>
<dbReference type="InterPro" id="IPR024674">
    <property type="entry name" value="HpaB/PvcC/4-BUDH_N"/>
</dbReference>
<dbReference type="InterPro" id="IPR024719">
    <property type="entry name" value="HpaB/PvcC/4-BUDH_C"/>
</dbReference>
<dbReference type="RefSeq" id="WP_154561248.1">
    <property type="nucleotide sequence ID" value="NZ_VOSW01000033.1"/>
</dbReference>
<evidence type="ECO:0000256" key="2">
    <source>
        <dbReference type="ARBA" id="ARBA00022827"/>
    </source>
</evidence>
<dbReference type="Gene3D" id="1.10.3140.10">
    <property type="entry name" value="4-hydroxybutyryl-coa dehydratase, domain 1"/>
    <property type="match status" value="1"/>
</dbReference>
<accession>A0A6N6WG46</accession>
<comment type="caution">
    <text evidence="7">The sequence shown here is derived from an EMBL/GenBank/DDBJ whole genome shotgun (WGS) entry which is preliminary data.</text>
</comment>
<dbReference type="NCBIfam" id="TIGR02309">
    <property type="entry name" value="HpaB-1"/>
    <property type="match status" value="1"/>
</dbReference>
<keyword evidence="2 4" id="KW-0274">FAD</keyword>
<dbReference type="GO" id="GO:0016627">
    <property type="term" value="F:oxidoreductase activity, acting on the CH-CH group of donors"/>
    <property type="evidence" value="ECO:0007669"/>
    <property type="project" value="InterPro"/>
</dbReference>
<dbReference type="GO" id="GO:0052881">
    <property type="term" value="F:4-hydroxyphenylacetate 3-monooxygenase activity"/>
    <property type="evidence" value="ECO:0007669"/>
    <property type="project" value="UniProtKB-EC"/>
</dbReference>
<dbReference type="Pfam" id="PF11794">
    <property type="entry name" value="HpaB_N"/>
    <property type="match status" value="1"/>
</dbReference>
<feature type="domain" description="HpaB/PvcC/4-BUDH N-terminal" evidence="6">
    <location>
        <begin position="7"/>
        <end position="270"/>
    </location>
</feature>
<name>A0A6N6WG46_9BURK</name>
<sequence length="484" mass="54289">MGARRGHEVLERFRAHPAQVWHRGVRVQDVTSEPGLANGVRSLAGLYDFQWQQANVTLETDPLTDQKVARSFSIPRTPTELERVGAAMLRSSEYSMGMMGREPSYLNRAMSAYAGAAEFFRDGDRAYGDNVTQYHRYLRANDLSLTHTLLNPRPNRLAGPARQADPLLAAHVHEERDDGLVIRGARMLATLPLSDELMVFPARLPDGPEESARYAFAFAIPTATPGLKFICRDSVDYGFNGFDHPLGSRFEEMDAVVIFDDVLVPWERVFCYRDVNICNAAAVRTGALAQMAYQVVCKNIAKTEFLLGLASMMVDGSGLESFQHIHEKIAEVWVNLTTLKAFKRASESDAQANEYGVFTPAWDPLDASRNLYPRLYPRMVEIIQQIGASGLVAMPTQADLDGALGDEIRYYYQSARLEASERIPLYRLAWDAAVSAFGSRQVLYERFFFGDPVQMASAVFKDKDRSGSIEKVRRLLQESHRFGH</sequence>
<proteinExistence type="predicted"/>
<keyword evidence="1" id="KW-0285">Flavoprotein</keyword>
<evidence type="ECO:0000259" key="6">
    <source>
        <dbReference type="Pfam" id="PF11794"/>
    </source>
</evidence>
<dbReference type="Gene3D" id="2.40.110.10">
    <property type="entry name" value="Butyryl-CoA Dehydrogenase, subunit A, domain 2"/>
    <property type="match status" value="1"/>
</dbReference>
<dbReference type="SUPFAM" id="SSF47203">
    <property type="entry name" value="Acyl-CoA dehydrogenase C-terminal domain-like"/>
    <property type="match status" value="1"/>
</dbReference>
<evidence type="ECO:0000313" key="7">
    <source>
        <dbReference type="EMBL" id="KAE8758420.1"/>
    </source>
</evidence>
<dbReference type="Gene3D" id="1.20.140.10">
    <property type="entry name" value="Butyryl-CoA Dehydrogenase, subunit A, domain 3"/>
    <property type="match status" value="1"/>
</dbReference>
<evidence type="ECO:0000313" key="8">
    <source>
        <dbReference type="Proteomes" id="UP000463700"/>
    </source>
</evidence>
<dbReference type="InterPro" id="IPR046373">
    <property type="entry name" value="Acyl-CoA_Oxase/DH_mid-dom_sf"/>
</dbReference>
<protein>
    <submittedName>
        <fullName evidence="7">4-hydroxyphenylacetate 3-monooxygenase, oxygenase component</fullName>
        <ecNumber evidence="7">1.14.14.9</ecNumber>
    </submittedName>
</protein>
<keyword evidence="7" id="KW-0503">Monooxygenase</keyword>
<organism evidence="7 8">
    <name type="scientific">Paraburkholderia madseniana</name>
    <dbReference type="NCBI Taxonomy" id="2599607"/>
    <lineage>
        <taxon>Bacteria</taxon>
        <taxon>Pseudomonadati</taxon>
        <taxon>Pseudomonadota</taxon>
        <taxon>Betaproteobacteria</taxon>
        <taxon>Burkholderiales</taxon>
        <taxon>Burkholderiaceae</taxon>
        <taxon>Paraburkholderia</taxon>
    </lineage>
</organism>
<keyword evidence="3 7" id="KW-0560">Oxidoreductase</keyword>
<dbReference type="InterPro" id="IPR012687">
    <property type="entry name" value="HpaB_Deino-type"/>
</dbReference>
<dbReference type="SUPFAM" id="SSF56645">
    <property type="entry name" value="Acyl-CoA dehydrogenase NM domain-like"/>
    <property type="match status" value="1"/>
</dbReference>
<dbReference type="EC" id="1.14.14.9" evidence="7"/>
<evidence type="ECO:0000256" key="4">
    <source>
        <dbReference type="PIRSR" id="PIRSR000331-2"/>
    </source>
</evidence>
<dbReference type="InterPro" id="IPR036250">
    <property type="entry name" value="AcylCo_DH-like_C"/>
</dbReference>
<dbReference type="GO" id="GO:0050660">
    <property type="term" value="F:flavin adenine dinucleotide binding"/>
    <property type="evidence" value="ECO:0007669"/>
    <property type="project" value="InterPro"/>
</dbReference>
<dbReference type="PANTHER" id="PTHR36117:SF3">
    <property type="entry name" value="4-HYDROXYPHENYLACETATE 3-MONOOXYGENASE-RELATED"/>
    <property type="match status" value="1"/>
</dbReference>
<reference evidence="7 8" key="1">
    <citation type="journal article" date="2020" name="Int. J. Syst. Evol. Microbiol.">
        <title>Paraburkholderia madseniana sp. nov., a phenolic acid-degrading bacterium isolated from acidic forest soil.</title>
        <authorList>
            <person name="Wilhelm R.C."/>
            <person name="Murphy S.J.L."/>
            <person name="Feriancek N.M."/>
            <person name="Karasz D.C."/>
            <person name="DeRito C.M."/>
            <person name="Newman J.D."/>
            <person name="Buckley D.H."/>
        </authorList>
    </citation>
    <scope>NUCLEOTIDE SEQUENCE [LARGE SCALE GENOMIC DNA]</scope>
    <source>
        <strain evidence="7 8">RP11</strain>
    </source>
</reference>
<dbReference type="PANTHER" id="PTHR36117">
    <property type="entry name" value="4-HYDROXYPHENYLACETATE 3-MONOOXYGENASE-RELATED"/>
    <property type="match status" value="1"/>
</dbReference>
<evidence type="ECO:0000256" key="1">
    <source>
        <dbReference type="ARBA" id="ARBA00022630"/>
    </source>
</evidence>
<dbReference type="EMBL" id="VOSW01000033">
    <property type="protein sequence ID" value="KAE8758420.1"/>
    <property type="molecule type" value="Genomic_DNA"/>
</dbReference>
<gene>
    <name evidence="7" type="primary">hpaB</name>
    <name evidence="7" type="ORF">FSO04_18670</name>
</gene>
<dbReference type="InterPro" id="IPR004925">
    <property type="entry name" value="HpaB/PvcC/4-BUDH"/>
</dbReference>
<dbReference type="OrthoDB" id="7233724at2"/>
<feature type="domain" description="HpaB/PvcC/4-BUDH C-terminal" evidence="5">
    <location>
        <begin position="278"/>
        <end position="476"/>
    </location>
</feature>
<dbReference type="Proteomes" id="UP000463700">
    <property type="component" value="Unassembled WGS sequence"/>
</dbReference>
<feature type="binding site" evidence="4">
    <location>
        <position position="190"/>
    </location>
    <ligand>
        <name>FAD</name>
        <dbReference type="ChEBI" id="CHEBI:57692"/>
    </ligand>
</feature>
<dbReference type="Pfam" id="PF03241">
    <property type="entry name" value="HpaB"/>
    <property type="match status" value="1"/>
</dbReference>
<dbReference type="PIRSF" id="PIRSF000331">
    <property type="entry name" value="HpaA_HpaB"/>
    <property type="match status" value="1"/>
</dbReference>
<dbReference type="GO" id="GO:0010124">
    <property type="term" value="P:phenylacetate catabolic process"/>
    <property type="evidence" value="ECO:0007669"/>
    <property type="project" value="InterPro"/>
</dbReference>